<evidence type="ECO:0000313" key="2">
    <source>
        <dbReference type="EMBL" id="ETO05631.1"/>
    </source>
</evidence>
<accession>X6LW72</accession>
<feature type="region of interest" description="Disordered" evidence="1">
    <location>
        <begin position="19"/>
        <end position="51"/>
    </location>
</feature>
<proteinExistence type="predicted"/>
<feature type="non-terminal residue" evidence="2">
    <location>
        <position position="1"/>
    </location>
</feature>
<dbReference type="EMBL" id="ASPP01027909">
    <property type="protein sequence ID" value="ETO05631.1"/>
    <property type="molecule type" value="Genomic_DNA"/>
</dbReference>
<name>X6LW72_RETFI</name>
<evidence type="ECO:0000313" key="3">
    <source>
        <dbReference type="Proteomes" id="UP000023152"/>
    </source>
</evidence>
<comment type="caution">
    <text evidence="2">The sequence shown here is derived from an EMBL/GenBank/DDBJ whole genome shotgun (WGS) entry which is preliminary data.</text>
</comment>
<sequence>WKVVSKFTSLKQKLFTTGDAKENKMEGDAKSEESTISTKDKTTDNDETKDDINQNKMKYINEFQLNFDDRGKPYPNQLVKIIPNQTKHQCPYCSGKIASLKVLDFHMWKFKSLSHYKGKNCVLVQHQHAWVIITHLQRNFPDVNWQQIHDMIEQKNWDAIQEQKIEINDDIKIVNSIRPTVPQLHTYINPLDNANPHSNMTIAAPKVKKRRLSIDNNMPVSINKITQYMSDFMQ</sequence>
<protein>
    <submittedName>
        <fullName evidence="2">Uncharacterized protein</fullName>
    </submittedName>
</protein>
<dbReference type="Proteomes" id="UP000023152">
    <property type="component" value="Unassembled WGS sequence"/>
</dbReference>
<keyword evidence="3" id="KW-1185">Reference proteome</keyword>
<gene>
    <name evidence="2" type="ORF">RFI_31766</name>
</gene>
<reference evidence="2 3" key="1">
    <citation type="journal article" date="2013" name="Curr. Biol.">
        <title>The Genome of the Foraminiferan Reticulomyxa filosa.</title>
        <authorList>
            <person name="Glockner G."/>
            <person name="Hulsmann N."/>
            <person name="Schleicher M."/>
            <person name="Noegel A.A."/>
            <person name="Eichinger L."/>
            <person name="Gallinger C."/>
            <person name="Pawlowski J."/>
            <person name="Sierra R."/>
            <person name="Euteneuer U."/>
            <person name="Pillet L."/>
            <person name="Moustafa A."/>
            <person name="Platzer M."/>
            <person name="Groth M."/>
            <person name="Szafranski K."/>
            <person name="Schliwa M."/>
        </authorList>
    </citation>
    <scope>NUCLEOTIDE SEQUENCE [LARGE SCALE GENOMIC DNA]</scope>
</reference>
<dbReference type="AlphaFoldDB" id="X6LW72"/>
<evidence type="ECO:0000256" key="1">
    <source>
        <dbReference type="SAM" id="MobiDB-lite"/>
    </source>
</evidence>
<organism evidence="2 3">
    <name type="scientific">Reticulomyxa filosa</name>
    <dbReference type="NCBI Taxonomy" id="46433"/>
    <lineage>
        <taxon>Eukaryota</taxon>
        <taxon>Sar</taxon>
        <taxon>Rhizaria</taxon>
        <taxon>Retaria</taxon>
        <taxon>Foraminifera</taxon>
        <taxon>Monothalamids</taxon>
        <taxon>Reticulomyxidae</taxon>
        <taxon>Reticulomyxa</taxon>
    </lineage>
</organism>